<feature type="region of interest" description="Disordered" evidence="4">
    <location>
        <begin position="848"/>
        <end position="922"/>
    </location>
</feature>
<feature type="compositionally biased region" description="Pro residues" evidence="4">
    <location>
        <begin position="978"/>
        <end position="988"/>
    </location>
</feature>
<feature type="coiled-coil region" evidence="3">
    <location>
        <begin position="2456"/>
        <end position="2511"/>
    </location>
</feature>
<feature type="region of interest" description="Disordered" evidence="4">
    <location>
        <begin position="953"/>
        <end position="1028"/>
    </location>
</feature>
<feature type="compositionally biased region" description="Basic and acidic residues" evidence="4">
    <location>
        <begin position="997"/>
        <end position="1009"/>
    </location>
</feature>
<dbReference type="SUPFAM" id="SSF56672">
    <property type="entry name" value="DNA/RNA polymerases"/>
    <property type="match status" value="1"/>
</dbReference>
<dbReference type="EMBL" id="LSRX01000030">
    <property type="protein sequence ID" value="OLQ13249.1"/>
    <property type="molecule type" value="Genomic_DNA"/>
</dbReference>
<dbReference type="InterPro" id="IPR000086">
    <property type="entry name" value="NUDIX_hydrolase_dom"/>
</dbReference>
<dbReference type="Gene3D" id="3.40.630.30">
    <property type="match status" value="1"/>
</dbReference>
<protein>
    <submittedName>
        <fullName evidence="7">Nudix hydrolase 8</fullName>
    </submittedName>
</protein>
<evidence type="ECO:0000256" key="3">
    <source>
        <dbReference type="SAM" id="Coils"/>
    </source>
</evidence>
<feature type="compositionally biased region" description="Basic and acidic residues" evidence="4">
    <location>
        <begin position="959"/>
        <end position="977"/>
    </location>
</feature>
<feature type="compositionally biased region" description="Polar residues" evidence="4">
    <location>
        <begin position="503"/>
        <end position="513"/>
    </location>
</feature>
<dbReference type="InterPro" id="IPR029063">
    <property type="entry name" value="SAM-dependent_MTases_sf"/>
</dbReference>
<keyword evidence="2 7" id="KW-0378">Hydrolase</keyword>
<dbReference type="GO" id="GO:0051287">
    <property type="term" value="F:NAD binding"/>
    <property type="evidence" value="ECO:0007669"/>
    <property type="project" value="TreeGrafter"/>
</dbReference>
<feature type="region of interest" description="Disordered" evidence="4">
    <location>
        <begin position="154"/>
        <end position="212"/>
    </location>
</feature>
<gene>
    <name evidence="7" type="primary">NUDT8</name>
    <name evidence="7" type="ORF">AK812_SmicGene2709</name>
</gene>
<dbReference type="InterPro" id="IPR015797">
    <property type="entry name" value="NUDIX_hydrolase-like_dom_sf"/>
</dbReference>
<dbReference type="PANTHER" id="PTHR13994:SF13">
    <property type="entry name" value="FI03680P"/>
    <property type="match status" value="1"/>
</dbReference>
<keyword evidence="3" id="KW-0175">Coiled coil</keyword>
<dbReference type="SUPFAM" id="SSF55811">
    <property type="entry name" value="Nudix"/>
    <property type="match status" value="1"/>
</dbReference>
<comment type="similarity">
    <text evidence="1">Belongs to the Nudix hydrolase family.</text>
</comment>
<dbReference type="PANTHER" id="PTHR13994">
    <property type="entry name" value="NUDIX HYDROLASE RELATED"/>
    <property type="match status" value="1"/>
</dbReference>
<keyword evidence="8" id="KW-1185">Reference proteome</keyword>
<dbReference type="Gene3D" id="3.90.79.10">
    <property type="entry name" value="Nucleoside Triphosphate Pyrophosphohydrolase"/>
    <property type="match status" value="1"/>
</dbReference>
<evidence type="ECO:0000256" key="5">
    <source>
        <dbReference type="SAM" id="Phobius"/>
    </source>
</evidence>
<reference evidence="7 8" key="1">
    <citation type="submission" date="2016-02" db="EMBL/GenBank/DDBJ databases">
        <title>Genome analysis of coral dinoflagellate symbionts highlights evolutionary adaptations to a symbiotic lifestyle.</title>
        <authorList>
            <person name="Aranda M."/>
            <person name="Li Y."/>
            <person name="Liew Y.J."/>
            <person name="Baumgarten S."/>
            <person name="Simakov O."/>
            <person name="Wilson M."/>
            <person name="Piel J."/>
            <person name="Ashoor H."/>
            <person name="Bougouffa S."/>
            <person name="Bajic V.B."/>
            <person name="Ryu T."/>
            <person name="Ravasi T."/>
            <person name="Bayer T."/>
            <person name="Micklem G."/>
            <person name="Kim H."/>
            <person name="Bhak J."/>
            <person name="Lajeunesse T.C."/>
            <person name="Voolstra C.R."/>
        </authorList>
    </citation>
    <scope>NUCLEOTIDE SEQUENCE [LARGE SCALE GENOMIC DNA]</scope>
    <source>
        <strain evidence="7 8">CCMP2467</strain>
    </source>
</reference>
<dbReference type="Gene3D" id="3.40.50.150">
    <property type="entry name" value="Vaccinia Virus protein VP39"/>
    <property type="match status" value="1"/>
</dbReference>
<comment type="caution">
    <text evidence="7">The sequence shown here is derived from an EMBL/GenBank/DDBJ whole genome shotgun (WGS) entry which is preliminary data.</text>
</comment>
<feature type="region of interest" description="Disordered" evidence="4">
    <location>
        <begin position="2409"/>
        <end position="2437"/>
    </location>
</feature>
<evidence type="ECO:0000256" key="4">
    <source>
        <dbReference type="SAM" id="MobiDB-lite"/>
    </source>
</evidence>
<feature type="region of interest" description="Disordered" evidence="4">
    <location>
        <begin position="454"/>
        <end position="515"/>
    </location>
</feature>
<dbReference type="InterPro" id="IPR003293">
    <property type="entry name" value="Nudix_hydrolase6-like"/>
</dbReference>
<dbReference type="InterPro" id="IPR020084">
    <property type="entry name" value="NUDIX_hydrolase_CS"/>
</dbReference>
<feature type="transmembrane region" description="Helical" evidence="5">
    <location>
        <begin position="1862"/>
        <end position="1882"/>
    </location>
</feature>
<dbReference type="GO" id="GO:0047631">
    <property type="term" value="F:ADP-ribose diphosphatase activity"/>
    <property type="evidence" value="ECO:0007669"/>
    <property type="project" value="TreeGrafter"/>
</dbReference>
<dbReference type="PROSITE" id="PS51462">
    <property type="entry name" value="NUDIX"/>
    <property type="match status" value="1"/>
</dbReference>
<dbReference type="InterPro" id="IPR040618">
    <property type="entry name" value="Pre-Nudix"/>
</dbReference>
<evidence type="ECO:0000256" key="1">
    <source>
        <dbReference type="ARBA" id="ARBA00005582"/>
    </source>
</evidence>
<dbReference type="Proteomes" id="UP000186817">
    <property type="component" value="Unassembled WGS sequence"/>
</dbReference>
<feature type="compositionally biased region" description="Pro residues" evidence="4">
    <location>
        <begin position="860"/>
        <end position="870"/>
    </location>
</feature>
<dbReference type="GO" id="GO:0035529">
    <property type="term" value="F:NADH pyrophosphatase activity"/>
    <property type="evidence" value="ECO:0007669"/>
    <property type="project" value="TreeGrafter"/>
</dbReference>
<dbReference type="OrthoDB" id="428309at2759"/>
<feature type="transmembrane region" description="Helical" evidence="5">
    <location>
        <begin position="1993"/>
        <end position="2010"/>
    </location>
</feature>
<evidence type="ECO:0000256" key="2">
    <source>
        <dbReference type="ARBA" id="ARBA00022801"/>
    </source>
</evidence>
<evidence type="ECO:0000259" key="6">
    <source>
        <dbReference type="PROSITE" id="PS51462"/>
    </source>
</evidence>
<feature type="transmembrane region" description="Helical" evidence="5">
    <location>
        <begin position="1226"/>
        <end position="1249"/>
    </location>
</feature>
<feature type="coiled-coil region" evidence="3">
    <location>
        <begin position="1753"/>
        <end position="1816"/>
    </location>
</feature>
<name>A0A1Q9F0S5_SYMMI</name>
<evidence type="ECO:0000313" key="7">
    <source>
        <dbReference type="EMBL" id="OLQ13249.1"/>
    </source>
</evidence>
<dbReference type="Pfam" id="PF00293">
    <property type="entry name" value="NUDIX"/>
    <property type="match status" value="1"/>
</dbReference>
<feature type="transmembrane region" description="Helical" evidence="5">
    <location>
        <begin position="1966"/>
        <end position="1986"/>
    </location>
</feature>
<organism evidence="7 8">
    <name type="scientific">Symbiodinium microadriaticum</name>
    <name type="common">Dinoflagellate</name>
    <name type="synonym">Zooxanthella microadriatica</name>
    <dbReference type="NCBI Taxonomy" id="2951"/>
    <lineage>
        <taxon>Eukaryota</taxon>
        <taxon>Sar</taxon>
        <taxon>Alveolata</taxon>
        <taxon>Dinophyceae</taxon>
        <taxon>Suessiales</taxon>
        <taxon>Symbiodiniaceae</taxon>
        <taxon>Symbiodinium</taxon>
    </lineage>
</organism>
<dbReference type="CDD" id="cd04670">
    <property type="entry name" value="NUDIX_ASFGF2_Nudt6"/>
    <property type="match status" value="1"/>
</dbReference>
<proteinExistence type="inferred from homology"/>
<feature type="domain" description="Nudix hydrolase" evidence="6">
    <location>
        <begin position="2725"/>
        <end position="2857"/>
    </location>
</feature>
<dbReference type="InterPro" id="IPR043502">
    <property type="entry name" value="DNA/RNA_pol_sf"/>
</dbReference>
<feature type="transmembrane region" description="Helical" evidence="5">
    <location>
        <begin position="1196"/>
        <end position="1214"/>
    </location>
</feature>
<feature type="transmembrane region" description="Helical" evidence="5">
    <location>
        <begin position="1932"/>
        <end position="1954"/>
    </location>
</feature>
<dbReference type="Pfam" id="PF18290">
    <property type="entry name" value="Nudix_hydro"/>
    <property type="match status" value="1"/>
</dbReference>
<feature type="compositionally biased region" description="Low complexity" evidence="4">
    <location>
        <begin position="908"/>
        <end position="922"/>
    </location>
</feature>
<keyword evidence="5" id="KW-0812">Transmembrane</keyword>
<keyword evidence="5" id="KW-1133">Transmembrane helix</keyword>
<dbReference type="PROSITE" id="PS00893">
    <property type="entry name" value="NUDIX_BOX"/>
    <property type="match status" value="1"/>
</dbReference>
<keyword evidence="5" id="KW-0472">Membrane</keyword>
<feature type="compositionally biased region" description="Polar residues" evidence="4">
    <location>
        <begin position="2413"/>
        <end position="2423"/>
    </location>
</feature>
<feature type="compositionally biased region" description="Basic and acidic residues" evidence="4">
    <location>
        <begin position="165"/>
        <end position="176"/>
    </location>
</feature>
<accession>A0A1Q9F0S5</accession>
<evidence type="ECO:0000313" key="8">
    <source>
        <dbReference type="Proteomes" id="UP000186817"/>
    </source>
</evidence>
<sequence>MAKEEPDKWAEQIGNAKRLCSQKSPDISLRSFQSRLAEWREHCLRFQSSGETWAPTKPCCPACPYLGLEAILWQGCKKHEPTPCVQLLSIQELLELYEFFRENPQHGFFEDSGSEPRLDVGCDLQMRPWIRDLPRVRAGGGYELAEDGMLKLSPSSGSAAQFHEGSTEPGEKHSEAVEPSAAQGHSHQEESSWEHNQGQQESLLAKKSKEKPMGSKVVHSAVKGVYFRKNKRSSCSWLVYFYNPSSQKTVYGGTFKVQREAEAKARKLAKELGLRTERKLVSAAASYFEPLGTQKGITWQQGGWRARFYNAEVEKAWKKAVAWLRSEPNVDGGPQGVLYLELADGRGWVFDHKPGFGKMCEKYTVEEDDAPGAYAVIHERLEVTKNRIGAQRCNLEKLNVQFFCLRLAEGSLVLVCAAWDVYFELYEGKLTQGRVRGGAAFSFDALCNELAGQRSAGKTRAPSPAAGRCKAMPPGSLRAKAPPSRQDPRQRPQRPIRACRGPMSSSPLTSSTIMPPRMTRTNREVLASVLITSLLAPPFGSPDDRWKASPGPAVLAPWLTFFINEVAALHASPDKESYLRLRQGVTQCAQNISMRELVRRLKLREDESLEAIIRTAFEEVSTSSMARISAVAAACTGMLKCLLCTSQLSDSFAGSMAQQGAVAVAPVLWRSAALRHPTAVEHIVLSGSAQERGLLGEVILDAVRGALLSETFSGSPLDDLVASLAQYLVEFRMLDNSRLSLPAYLYSSMASQVHTQILHYILGTNVSEHSNEVLPYTATREELMVFLSSKMAEHVTDNEERSRVGLKLLPASSALRISDQNPRGVVSTRRSADRTRLASTVGVIVEEKRLPRSGFGASQQPPPSEHPSPSPDYDDLAEKETPETPAGFGSGFGKQAPTTDAIRPSPEPTATPLTPAPTAAPAAPSALEALPAFDNIRLGFIPDEEHAGVEAEAVDDEARELSDDPMEDHPEDEKPKEPVFPPTPPPVPLSGRGRLRKMGEQDEPSEKPQKGSAAPSSLRECKGRRRPRQIAQMSAALRLSDVDTLPAPSNCYRYFRRNLQEAACRPDQYIPRTFTSSAGYDGIRATVEPFLREPHSHFGSLATGRARERKVPKLSEVFGHLSSAARATYDLVLTGARVHLPPCLSAGRAALRSVEGHCVYVSMDLPRYDASFPAWMVALILSSMALWTGTELTSSLGFLFVFLFRSLLFCLVLLPNGDAFIKQSGLASGHVAVSFIETVGTIILIYVWLMTALLRGGGLSLLDVVTLLMRGTYGTFRCLGDDGLIALHWSAVRVIFREALTDPLIRDLQVAPSFDELARMATLFIAQFKQATGFELKVEALTVSQNLFTTPSEDGEIISCGNSAWQRDAQQLMAYLISVAPIEERPCLLHLRARAADTSYSLISGSGPLTPPWIGAGLLDQHLEDELGYVRSHCMIPPFPWGQAIYHDFLVANVLQDSIVPGDLAEFGIGKGGTSVFLARLAKKYGRKCLAVDSFEDRAIAAGMSMGAAVTDERCRALRVKLNKHCYHQSLSEDSVLLVETMLNDLIASTASLNDLKRRDKEGTERLQSLISELEVFRIENPRLQAENNALHLQIIESDEATETWEDSIRTAVRKLEDEIEAVKLTLQKEGRKLARREHEFYNLQAEVASQDHLEDCTDRPSLRAPGRATMPLDADPLQPAVMRAREQSSDANDICEELCRKDPGPAFVRQKVVQASLHASVADLRATSAERFQRRMELEMQQSALQEKIGRMEAHASELLEEEASVQQEEAKVAARASEIHARNRVDAEKQRRELEQTEEETAAMRQVCARLESKLFYTKFVHKEHTEYKRIVPAPYTPYRNDRIAKLALTSSITSMESHVGVFIAVAFLVQLAVAVKLASDTAASKGKIKKWMMQCRSYLVGVFPQQGAQDLIMWNEVMRIHIQISHRSMIFLLFAGCTLMTAAQVFFLSGLDPAAFWLSTPQLWTGTFGLVAVYLFTFVPVRFQSYSVHAFYLMLNSLALIMLLPSHCPRDQLIRNSMTQFIIFRVPSILLTPRTVLVQVVGCGYLLMSLLRFTLEPIPETSGCTVDEQFLVRMEVYMLLATTFLSFMVRAMVKRKVELSVDRGNLAKQVSAASSLLKLTCDAVLELDDNLRLTEHSPELSALLLHRPGSSMKGKQLTDFMKPDDATRATHILAAGPSGHENQISAHAFHTRLVDSCSSKLCAEVFQVKYTKHDGKEYSLLGLRDFTDVKPLSGGNALESLEPTSSTDSLGSQICPAMTRTDTTRAAAGFSSEAEDAVSVSVISSTDEESLTSRPRTVYMDIDTEGMLIQAASSPVMALSGSPLADVFPSPHTRLLLEQLCREADLFRSRGEEPPGRVLNYDEMPVILHPGTVDRVDRITGTMQITQARFGGTHVLMAFSPLRPRESEGSRQLLTTQAQEVSRREVLRASEQSRQAKELGDKLLEASGQSSQAGALGRRLAALEADLASTEDECRATDASNVQLQEEVQSAQMEAELQTRRLAAQRQELQGDLQSGAQLQHRSQRAGAQLQFLTASLPGLTAEQKLLARRLQTDYRTHNSCFLVSGAMARAWRRLVAAPQALLAAPAVSVSALGLKPSFCSSRDKAKAAADKQAAFWISGTSQGCTKTLPCRFDHYGGVIINPDGVPKEESSFREMLASSLEEWQKEKKRGVWLHLSIDASSLIPIATKEFGFEFHHAEPDHVMMTKWLPTDAPNTLPANASHTIGVGAVVTNSEGQVLLVRERSGPAGRSGVWKIPTGMVDAGEDLHDAAVREVKEETGIDAKFEHFGAFTMNHGGNLAHEGKSNIFFIVKCTALSNQIQMCQSELADARWFTQDEWAALPFPEKGSLWWEINHSALDAEAVVAVKELVWGSNRPDMKRKLYFPVKRSAL</sequence>